<dbReference type="Pfam" id="PF13578">
    <property type="entry name" value="Methyltransf_24"/>
    <property type="match status" value="1"/>
</dbReference>
<dbReference type="STRING" id="1077936.SAMN05421545_3520"/>
<keyword evidence="2" id="KW-1185">Reference proteome</keyword>
<name>A0A1N7ARN8_9BACT</name>
<dbReference type="Proteomes" id="UP000185924">
    <property type="component" value="Unassembled WGS sequence"/>
</dbReference>
<keyword evidence="1" id="KW-0808">Transferase</keyword>
<accession>A0A1N7ARN8</accession>
<dbReference type="Gene3D" id="3.40.50.150">
    <property type="entry name" value="Vaccinia Virus protein VP39"/>
    <property type="match status" value="1"/>
</dbReference>
<dbReference type="AlphaFoldDB" id="A0A1N7ARN8"/>
<dbReference type="InterPro" id="IPR029063">
    <property type="entry name" value="SAM-dependent_MTases_sf"/>
</dbReference>
<dbReference type="SUPFAM" id="SSF53335">
    <property type="entry name" value="S-adenosyl-L-methionine-dependent methyltransferases"/>
    <property type="match status" value="1"/>
</dbReference>
<evidence type="ECO:0000313" key="2">
    <source>
        <dbReference type="Proteomes" id="UP000185924"/>
    </source>
</evidence>
<gene>
    <name evidence="1" type="ORF">SAMN05421545_3520</name>
</gene>
<dbReference type="GO" id="GO:0032259">
    <property type="term" value="P:methylation"/>
    <property type="evidence" value="ECO:0007669"/>
    <property type="project" value="UniProtKB-KW"/>
</dbReference>
<keyword evidence="1" id="KW-0489">Methyltransferase</keyword>
<proteinExistence type="predicted"/>
<evidence type="ECO:0000313" key="1">
    <source>
        <dbReference type="EMBL" id="SIR41686.1"/>
    </source>
</evidence>
<protein>
    <submittedName>
        <fullName evidence="1">Methyltransferase domain-containing protein</fullName>
    </submittedName>
</protein>
<reference evidence="2" key="1">
    <citation type="submission" date="2017-01" db="EMBL/GenBank/DDBJ databases">
        <authorList>
            <person name="Varghese N."/>
            <person name="Submissions S."/>
        </authorList>
    </citation>
    <scope>NUCLEOTIDE SEQUENCE [LARGE SCALE GENOMIC DNA]</scope>
    <source>
        <strain evidence="2">DM9</strain>
    </source>
</reference>
<dbReference type="EMBL" id="FTNM01000006">
    <property type="protein sequence ID" value="SIR41686.1"/>
    <property type="molecule type" value="Genomic_DNA"/>
</dbReference>
<dbReference type="GO" id="GO:0008168">
    <property type="term" value="F:methyltransferase activity"/>
    <property type="evidence" value="ECO:0007669"/>
    <property type="project" value="UniProtKB-KW"/>
</dbReference>
<organism evidence="1 2">
    <name type="scientific">Pontibacter lucknowensis</name>
    <dbReference type="NCBI Taxonomy" id="1077936"/>
    <lineage>
        <taxon>Bacteria</taxon>
        <taxon>Pseudomonadati</taxon>
        <taxon>Bacteroidota</taxon>
        <taxon>Cytophagia</taxon>
        <taxon>Cytophagales</taxon>
        <taxon>Hymenobacteraceae</taxon>
        <taxon>Pontibacter</taxon>
    </lineage>
</organism>
<sequence>MLPFHLAANYLLYRLRAFKLHGVHSPFVFDLYHRVIRHDGDYYAYPLVEDLRASLLFEDRTIPVTDFGAGPKAGLKKVRKISYITRTSAKPAKYAQLLFRLAAHFRPGTIFDLGTSLGLTTSYLAMGNKQASVYTFEGCPSIAAEAKVNFKKLGLQHVQQVIGNLDDTLPKQLQEVKQLDFVFFDGNHRYEPTMRYFKACLSKHHEYSVFVVDDLYWSAEMKRAWQEIKQHPEVCQTIDLFYIGLVFFRKTQPKEHFTLQY</sequence>
<dbReference type="OrthoDB" id="5464618at2"/>
<dbReference type="RefSeq" id="WP_076423045.1">
    <property type="nucleotide sequence ID" value="NZ_FTNM01000006.1"/>
</dbReference>